<comment type="caution">
    <text evidence="1">The sequence shown here is derived from an EMBL/GenBank/DDBJ whole genome shotgun (WGS) entry which is preliminary data.</text>
</comment>
<keyword evidence="2" id="KW-1185">Reference proteome</keyword>
<gene>
    <name evidence="1" type="ORF">RHGRI_037968</name>
</gene>
<dbReference type="AlphaFoldDB" id="A0AAV6HUT5"/>
<reference evidence="1 2" key="1">
    <citation type="submission" date="2020-08" db="EMBL/GenBank/DDBJ databases">
        <title>Plant Genome Project.</title>
        <authorList>
            <person name="Zhang R.-G."/>
        </authorList>
    </citation>
    <scope>NUCLEOTIDE SEQUENCE [LARGE SCALE GENOMIC DNA]</scope>
    <source>
        <strain evidence="1">WSP0</strain>
        <tissue evidence="1">Leaf</tissue>
    </source>
</reference>
<evidence type="ECO:0000313" key="2">
    <source>
        <dbReference type="Proteomes" id="UP000823749"/>
    </source>
</evidence>
<evidence type="ECO:0000313" key="1">
    <source>
        <dbReference type="EMBL" id="KAG5517409.1"/>
    </source>
</evidence>
<proteinExistence type="predicted"/>
<name>A0AAV6HUT5_9ERIC</name>
<protein>
    <submittedName>
        <fullName evidence="1">Uncharacterized protein</fullName>
    </submittedName>
</protein>
<organism evidence="1 2">
    <name type="scientific">Rhododendron griersonianum</name>
    <dbReference type="NCBI Taxonomy" id="479676"/>
    <lineage>
        <taxon>Eukaryota</taxon>
        <taxon>Viridiplantae</taxon>
        <taxon>Streptophyta</taxon>
        <taxon>Embryophyta</taxon>
        <taxon>Tracheophyta</taxon>
        <taxon>Spermatophyta</taxon>
        <taxon>Magnoliopsida</taxon>
        <taxon>eudicotyledons</taxon>
        <taxon>Gunneridae</taxon>
        <taxon>Pentapetalae</taxon>
        <taxon>asterids</taxon>
        <taxon>Ericales</taxon>
        <taxon>Ericaceae</taxon>
        <taxon>Ericoideae</taxon>
        <taxon>Rhodoreae</taxon>
        <taxon>Rhododendron</taxon>
    </lineage>
</organism>
<dbReference type="EMBL" id="JACTNZ010000013">
    <property type="protein sequence ID" value="KAG5517409.1"/>
    <property type="molecule type" value="Genomic_DNA"/>
</dbReference>
<accession>A0AAV6HUT5</accession>
<sequence length="84" mass="9531">MVLVEMLSYNIGPAFCGFLPRVPCGVLDRQWSYHLVSARMKLVLLRIKKAVDGEVQEGLLKIISEGEREGTETRVYVIKDVLRP</sequence>
<dbReference type="Proteomes" id="UP000823749">
    <property type="component" value="Chromosome 13"/>
</dbReference>